<dbReference type="CTD" id="654231"/>
<reference evidence="5 6" key="1">
    <citation type="submission" date="2025-04" db="UniProtKB">
        <authorList>
            <consortium name="RefSeq"/>
        </authorList>
    </citation>
    <scope>IDENTIFICATION</scope>
    <source>
        <tissue evidence="5 6">Gonads</tissue>
    </source>
</reference>
<evidence type="ECO:0000259" key="3">
    <source>
        <dbReference type="Pfam" id="PF16059"/>
    </source>
</evidence>
<feature type="region of interest" description="Disordered" evidence="2">
    <location>
        <begin position="1809"/>
        <end position="1840"/>
    </location>
</feature>
<dbReference type="Proteomes" id="UP000504635">
    <property type="component" value="Unplaced"/>
</dbReference>
<feature type="compositionally biased region" description="Polar residues" evidence="2">
    <location>
        <begin position="2150"/>
        <end position="2163"/>
    </location>
</feature>
<evidence type="ECO:0000313" key="5">
    <source>
        <dbReference type="RefSeq" id="XP_030762852.1"/>
    </source>
</evidence>
<proteinExistence type="predicted"/>
<feature type="region of interest" description="Disordered" evidence="2">
    <location>
        <begin position="2135"/>
        <end position="2164"/>
    </location>
</feature>
<sequence length="2258" mass="257775">MEENTIDLTDPLEELLRRTGWTPEYLQERLVKMTRKNVKKAEEKVPLEEITLSNLLGSSKFSGSEEIQEASDCIVVSDEEDSTNRKNTEHGTKNGSENNSDKFTIIDVTDDSLPEKTEHLNLVKEGDLVKQKGGVSTNIVNNTENIINLSSDSEEESASILSDKICGDIKTDVYEEKSVCITPDYSHTKPKTSVIDREIEIQHSKEIDFDSSHSKTNKSVDSHIPLNECDIKTAVNEEKSVCIFPDHSKELPKTSVIDEEIEVQRSKEIDLDSSHSKVNKSVDSHISLNECDIKTDVNKEKSVCIFPDHSKELSKMSVIDDEIEIQRSKKVDFDPSHSKYKVNETIDSQVPLNELQNVNSSKISDNSKQIEEKCQSLITTENTRVSSVSEEKRDIEESKLEKLCNKGSESSEENSAENYTHDSLSHISDVSDNKPSTSGNDSSPKTMSQECVQGSSSINLVDVNDSKCSNPDEEPIDDKLTDSKNDVESEFEVDCNDEQESSDNLEKIRENLRLQLSNLRNRKKTNPLDEIRTRVVDAEYTRKLTLGSYISERTNLASKYSCKDKPSEEFEKSPETESDERNISTVYNEIRKIISKKKSSDTLSDFKIADNPAYTPLISTQNTNKDIPQIAKSSVDLENNSDRSMSDLIKKELGAPVTDQISPFLSNSLDEFLTDAKLNVSYEIPKCYAEEGLRQQHDNVTVMPTVASQVNTGKEKQKQENIKYKPKTLAEKRRLLEKESLKHIKQLRKHRNIEKNKHHSYVMFRDKKLFVKTKTLPKCLANIESTILPSVKKEDGPQEIKKPSLLEDFRRKSLELTKYKPGPLSKKPHLQNHGLNWSTLVKKLPRIILDVTPQINKPLPKNLLHLLPKWDGNITDSQLDFALSVVKDKRGDGTSKTCSFEIPYEHDQVYILVKKKHLNTRLISLEDSTTANIEDEVQSVMHKLLNYVEINAISPYLIKQTENIQETPHAITNNDTLVKRKKRSKVDLELSRLNCKLINVEVDENDSNQKCTKEYCTLGCVCKSLQCDTLIGMHCRKVECMFECSCPQRNIFIDPLIEQVPAGTGLLSIDTVSRIEDEAKKDLAKEEKEFTQTVICTKNRAIVVGCESKSRRISKLPKKYSNFFDEEDSVEASKDLNKNKLKTEPQCSVVLDRWDFSDIIPYCLVHSLHNCFCKGRATFKDKVIKEEVKKSVKIENIPKKQITINKTPNVSIDNMKKEKPEESLKNDIRKAAIIKKEHNIDNGQTLYSVTGRPIRKNRKIYDSDFVCAGTRDSTRSDDKQDSDNEKKFIRPLKSPKTKFIELPQNVRNKRKAMVDTDNTPYSEQNKKKTNPYSNDLKIENVCDKSTLDCSRTNGSVTYSNTFKKFSKLALKNDFVNVTQLDLSPDKDDKRLSESDKLKIELVENKKTSSRTVLRKSISTDCEQSNCISGCTCPTLTGCSTNDNSSSDKKRKRKQEMLVRSDDIIEIKDTSPPQRQRIVNPVFDGEIIVRDGQLKLTEDYARILPWSALLQGFISRKINVYCIFNSPLKLVITKGVKMSGLNVKDIYSYGKKFVDIPIKSKNPSFIRQSENVQDIIKWLLSGILPLTYEKTSLAFLLVQITPHHFEVRGICTQKVNNTPKNDKWINSRESIDFSDQIVEVKHRGLNNIIGSLFIKKAMFPLKDLFGEFGYYKKSLLMSADLPGISDVEKWRVVFLNEKFEYLYFKNVNYSIKYIDLLRLTALAKEHKYTLILKNNYIRRCSTHNLFGLYISRKYSDRIFIGPYQMSDYSEDVETLKLINKSLVSKESLNKMKGMTATCGCWMYEPKKIDTPTPTQSSVEKPSSDLKKESSTELSPTKNIKTDKNETSEILNVSPRKNLKSKNHHILVHKGYSITIRKSKPRSPTEFNRFLITNIPQFGYLGAYQLDDSNILEVSWPFEEKVLQFKNSDHALDFLLERFNQLLQPVPETFRIQIKVLFNLDLEEYKPVDAKVLNGHCICGDFGTYNFKELTDEFCRTELKISKAEITQLFSKRAQAYIIDKIQDLADLVGLNQFSDRENYNMRNILSKAKEVIKTAESRNRELFQEITKQETKLAENVTYIRTLASDLPEKYRNIESCVLNDTLQIRPSTLNSNEVVEIIDDNEPDEVDDVIWIPEESNNADKSDTKKEQPTDVNSGQNLTNTTPECGEVQEDSALKTPVPTLRVKAPSELNNLDSNDSSQCINEIEIIFSSDEDTEPDESVEEIDKPFTEQTDSENFIPSGDIVIEDSEVIGYRHVIKL</sequence>
<gene>
    <name evidence="5 6" type="primary">LOC115887501</name>
</gene>
<feature type="compositionally biased region" description="Basic and acidic residues" evidence="2">
    <location>
        <begin position="1820"/>
        <end position="1829"/>
    </location>
</feature>
<dbReference type="GeneID" id="115887501"/>
<keyword evidence="1" id="KW-0175">Coiled coil</keyword>
<protein>
    <submittedName>
        <fullName evidence="5 6">Uncharacterized protein LOC115887501</fullName>
    </submittedName>
</protein>
<feature type="domain" description="MGA conserved" evidence="3">
    <location>
        <begin position="1005"/>
        <end position="1047"/>
    </location>
</feature>
<name>A0A6J2YHF1_SITOR</name>
<feature type="coiled-coil region" evidence="1">
    <location>
        <begin position="495"/>
        <end position="522"/>
    </location>
</feature>
<evidence type="ECO:0000256" key="2">
    <source>
        <dbReference type="SAM" id="MobiDB-lite"/>
    </source>
</evidence>
<feature type="region of interest" description="Disordered" evidence="2">
    <location>
        <begin position="1271"/>
        <end position="1294"/>
    </location>
</feature>
<keyword evidence="4" id="KW-1185">Reference proteome</keyword>
<feature type="compositionally biased region" description="Polar residues" evidence="2">
    <location>
        <begin position="433"/>
        <end position="459"/>
    </location>
</feature>
<feature type="compositionally biased region" description="Acidic residues" evidence="2">
    <location>
        <begin position="2211"/>
        <end position="2221"/>
    </location>
</feature>
<dbReference type="RefSeq" id="XP_030762852.1">
    <property type="nucleotide sequence ID" value="XM_030906992.1"/>
</dbReference>
<dbReference type="KEGG" id="soy:115887501"/>
<dbReference type="RefSeq" id="XP_030762918.1">
    <property type="nucleotide sequence ID" value="XM_030907058.1"/>
</dbReference>
<feature type="compositionally biased region" description="Polar residues" evidence="2">
    <location>
        <begin position="1810"/>
        <end position="1819"/>
    </location>
</feature>
<evidence type="ECO:0000313" key="6">
    <source>
        <dbReference type="RefSeq" id="XP_030762918.1"/>
    </source>
</evidence>
<evidence type="ECO:0000256" key="1">
    <source>
        <dbReference type="SAM" id="Coils"/>
    </source>
</evidence>
<organism evidence="4 5">
    <name type="scientific">Sitophilus oryzae</name>
    <name type="common">Rice weevil</name>
    <name type="synonym">Curculio oryzae</name>
    <dbReference type="NCBI Taxonomy" id="7048"/>
    <lineage>
        <taxon>Eukaryota</taxon>
        <taxon>Metazoa</taxon>
        <taxon>Ecdysozoa</taxon>
        <taxon>Arthropoda</taxon>
        <taxon>Hexapoda</taxon>
        <taxon>Insecta</taxon>
        <taxon>Pterygota</taxon>
        <taxon>Neoptera</taxon>
        <taxon>Endopterygota</taxon>
        <taxon>Coleoptera</taxon>
        <taxon>Polyphaga</taxon>
        <taxon>Cucujiformia</taxon>
        <taxon>Curculionidae</taxon>
        <taxon>Dryophthorinae</taxon>
        <taxon>Sitophilus</taxon>
    </lineage>
</organism>
<feature type="region of interest" description="Disordered" evidence="2">
    <location>
        <begin position="381"/>
        <end position="483"/>
    </location>
</feature>
<feature type="compositionally biased region" description="Basic and acidic residues" evidence="2">
    <location>
        <begin position="2138"/>
        <end position="2149"/>
    </location>
</feature>
<dbReference type="OrthoDB" id="6119313at2759"/>
<dbReference type="Pfam" id="PF16059">
    <property type="entry name" value="MGA_dom"/>
    <property type="match status" value="1"/>
</dbReference>
<feature type="compositionally biased region" description="Basic and acidic residues" evidence="2">
    <location>
        <begin position="389"/>
        <end position="404"/>
    </location>
</feature>
<feature type="compositionally biased region" description="Basic and acidic residues" evidence="2">
    <location>
        <begin position="1272"/>
        <end position="1288"/>
    </location>
</feature>
<evidence type="ECO:0000313" key="4">
    <source>
        <dbReference type="Proteomes" id="UP000504635"/>
    </source>
</evidence>
<dbReference type="InterPro" id="IPR032060">
    <property type="entry name" value="MGA_dom"/>
</dbReference>
<feature type="region of interest" description="Disordered" evidence="2">
    <location>
        <begin position="2211"/>
        <end position="2234"/>
    </location>
</feature>
<accession>A0A6J2YHF1</accession>
<feature type="region of interest" description="Disordered" evidence="2">
    <location>
        <begin position="78"/>
        <end position="101"/>
    </location>
</feature>
<feature type="coiled-coil region" evidence="1">
    <location>
        <begin position="2044"/>
        <end position="2071"/>
    </location>
</feature>
<feature type="compositionally biased region" description="Basic and acidic residues" evidence="2">
    <location>
        <begin position="419"/>
        <end position="432"/>
    </location>
</feature>
<feature type="compositionally biased region" description="Basic and acidic residues" evidence="2">
    <location>
        <begin position="82"/>
        <end position="92"/>
    </location>
</feature>